<protein>
    <submittedName>
        <fullName evidence="1">Uncharacterized protein</fullName>
    </submittedName>
</protein>
<name>A0A5E4PST9_9NEOP</name>
<reference evidence="1 2" key="1">
    <citation type="submission" date="2017-07" db="EMBL/GenBank/DDBJ databases">
        <authorList>
            <person name="Talla V."/>
            <person name="Backstrom N."/>
        </authorList>
    </citation>
    <scope>NUCLEOTIDE SEQUENCE [LARGE SCALE GENOMIC DNA]</scope>
</reference>
<dbReference type="EMBL" id="FZQP02000226">
    <property type="protein sequence ID" value="VVC87939.1"/>
    <property type="molecule type" value="Genomic_DNA"/>
</dbReference>
<proteinExistence type="predicted"/>
<organism evidence="1 2">
    <name type="scientific">Leptidea sinapis</name>
    <dbReference type="NCBI Taxonomy" id="189913"/>
    <lineage>
        <taxon>Eukaryota</taxon>
        <taxon>Metazoa</taxon>
        <taxon>Ecdysozoa</taxon>
        <taxon>Arthropoda</taxon>
        <taxon>Hexapoda</taxon>
        <taxon>Insecta</taxon>
        <taxon>Pterygota</taxon>
        <taxon>Neoptera</taxon>
        <taxon>Endopterygota</taxon>
        <taxon>Lepidoptera</taxon>
        <taxon>Glossata</taxon>
        <taxon>Ditrysia</taxon>
        <taxon>Papilionoidea</taxon>
        <taxon>Pieridae</taxon>
        <taxon>Dismorphiinae</taxon>
        <taxon>Leptidea</taxon>
    </lineage>
</organism>
<evidence type="ECO:0000313" key="1">
    <source>
        <dbReference type="EMBL" id="VVC87939.1"/>
    </source>
</evidence>
<accession>A0A5E4PST9</accession>
<gene>
    <name evidence="1" type="ORF">LSINAPIS_LOCUS1433</name>
</gene>
<dbReference type="Proteomes" id="UP000324832">
    <property type="component" value="Unassembled WGS sequence"/>
</dbReference>
<evidence type="ECO:0000313" key="2">
    <source>
        <dbReference type="Proteomes" id="UP000324832"/>
    </source>
</evidence>
<keyword evidence="2" id="KW-1185">Reference proteome</keyword>
<sequence>MHYRGFDSLISKSEYSKVDCNLVKVDTYRFVARLHSVTTKELICVGAVLSSSSVLANELCIRSALSVKKDFLLMLLT</sequence>
<dbReference type="AlphaFoldDB" id="A0A5E4PST9"/>